<keyword evidence="5" id="KW-1185">Reference proteome</keyword>
<dbReference type="GO" id="GO:0046872">
    <property type="term" value="F:metal ion binding"/>
    <property type="evidence" value="ECO:0007669"/>
    <property type="project" value="UniProtKB-KW"/>
</dbReference>
<evidence type="ECO:0000313" key="4">
    <source>
        <dbReference type="EMBL" id="RTE07158.1"/>
    </source>
</evidence>
<dbReference type="RefSeq" id="WP_126143322.1">
    <property type="nucleotide sequence ID" value="NZ_RXHU01000066.1"/>
</dbReference>
<reference evidence="4 5" key="1">
    <citation type="submission" date="2018-12" db="EMBL/GenBank/DDBJ databases">
        <title>Bacillus ochoae sp. nov., Paenibacillus whitsoniae sp. nov., Paenibacillus spiritus sp. nov. Isolated from the Mars Exploration Rover during spacecraft assembly.</title>
        <authorList>
            <person name="Seuylemezian A."/>
            <person name="Vaishampayan P."/>
        </authorList>
    </citation>
    <scope>NUCLEOTIDE SEQUENCE [LARGE SCALE GENOMIC DNA]</scope>
    <source>
        <strain evidence="4 5">MER 54</strain>
    </source>
</reference>
<keyword evidence="1" id="KW-0479">Metal-binding</keyword>
<dbReference type="Proteomes" id="UP000276128">
    <property type="component" value="Unassembled WGS sequence"/>
</dbReference>
<proteinExistence type="predicted"/>
<evidence type="ECO:0000256" key="1">
    <source>
        <dbReference type="ARBA" id="ARBA00022723"/>
    </source>
</evidence>
<gene>
    <name evidence="4" type="ORF">EJQ19_21640</name>
</gene>
<comment type="caution">
    <text evidence="4">The sequence shown here is derived from an EMBL/GenBank/DDBJ whole genome shotgun (WGS) entry which is preliminary data.</text>
</comment>
<keyword evidence="2" id="KW-0378">Hydrolase</keyword>
<evidence type="ECO:0000259" key="3">
    <source>
        <dbReference type="Pfam" id="PF00884"/>
    </source>
</evidence>
<dbReference type="GO" id="GO:0005737">
    <property type="term" value="C:cytoplasm"/>
    <property type="evidence" value="ECO:0007669"/>
    <property type="project" value="TreeGrafter"/>
</dbReference>
<dbReference type="InterPro" id="IPR017850">
    <property type="entry name" value="Alkaline_phosphatase_core_sf"/>
</dbReference>
<dbReference type="CDD" id="cd16148">
    <property type="entry name" value="sulfatase_like"/>
    <property type="match status" value="1"/>
</dbReference>
<accession>A0A430J9H8</accession>
<protein>
    <submittedName>
        <fullName evidence="4">Sulfatase</fullName>
    </submittedName>
</protein>
<name>A0A430J9H8_9BACL</name>
<dbReference type="Gene3D" id="3.40.720.10">
    <property type="entry name" value="Alkaline Phosphatase, subunit A"/>
    <property type="match status" value="1"/>
</dbReference>
<dbReference type="Pfam" id="PF00884">
    <property type="entry name" value="Sulfatase"/>
    <property type="match status" value="1"/>
</dbReference>
<dbReference type="PANTHER" id="PTHR45953">
    <property type="entry name" value="IDURONATE 2-SULFATASE"/>
    <property type="match status" value="1"/>
</dbReference>
<dbReference type="InterPro" id="IPR000917">
    <property type="entry name" value="Sulfatase_N"/>
</dbReference>
<organism evidence="4 5">
    <name type="scientific">Paenibacillus whitsoniae</name>
    <dbReference type="NCBI Taxonomy" id="2496558"/>
    <lineage>
        <taxon>Bacteria</taxon>
        <taxon>Bacillati</taxon>
        <taxon>Bacillota</taxon>
        <taxon>Bacilli</taxon>
        <taxon>Bacillales</taxon>
        <taxon>Paenibacillaceae</taxon>
        <taxon>Paenibacillus</taxon>
    </lineage>
</organism>
<sequence length="495" mass="57286">MKAIMLMFDSLNRHMLPPYGGWIHTPNFQRLAERSVVFDTCFVGSMPCMPARRELHTGRYNFLHRSWGPLEPFDDSMPELLKQNGIYTHLVTDHQHYWEDGGATYHNRYSTYEFVRGQEGDPWKGEIRDPETPDYMGGHTTGLGGHSAGRMVTQDWINRKYIRELEEFPQAVTFELGEAFIRTNAGEDNWFLQVETFDPHEPFFAHEAFRKMYPHAYEGKHFDWPPYRRIQESPDVVAHCRFEYAALVSMCDYHLGKILDLMDELDLWKDTMLIVNSDHGFLLGEHEWWAKNIQPFYNEIARPPLFIWDPRSGKAGERRDSLVQMIDMAPTLLDYFGVPIPPDMQGQPLRETIANDASVRQAALFGIHGGHINCTDGRYVYMKAPVSKANGPIYNYTLMPSHMRCLFSVKELQHFSLAEPFSFTKGLQTMKINANPHNDLHQFGTLLFDGQSDPSQQHPLKDEQLEARMAELMLGLMEAHDAPPEQYERVGLKRP</sequence>
<dbReference type="PANTHER" id="PTHR45953:SF1">
    <property type="entry name" value="IDURONATE 2-SULFATASE"/>
    <property type="match status" value="1"/>
</dbReference>
<dbReference type="GO" id="GO:0008484">
    <property type="term" value="F:sulfuric ester hydrolase activity"/>
    <property type="evidence" value="ECO:0007669"/>
    <property type="project" value="TreeGrafter"/>
</dbReference>
<evidence type="ECO:0000313" key="5">
    <source>
        <dbReference type="Proteomes" id="UP000276128"/>
    </source>
</evidence>
<dbReference type="AlphaFoldDB" id="A0A430J9H8"/>
<dbReference type="EMBL" id="RXHU01000066">
    <property type="protein sequence ID" value="RTE07158.1"/>
    <property type="molecule type" value="Genomic_DNA"/>
</dbReference>
<feature type="domain" description="Sulfatase N-terminal" evidence="3">
    <location>
        <begin position="4"/>
        <end position="338"/>
    </location>
</feature>
<dbReference type="SUPFAM" id="SSF53649">
    <property type="entry name" value="Alkaline phosphatase-like"/>
    <property type="match status" value="1"/>
</dbReference>
<dbReference type="OrthoDB" id="9762324at2"/>
<evidence type="ECO:0000256" key="2">
    <source>
        <dbReference type="ARBA" id="ARBA00022801"/>
    </source>
</evidence>